<organism evidence="4 5">
    <name type="scientific">Vitis vinifera</name>
    <name type="common">Grape</name>
    <dbReference type="NCBI Taxonomy" id="29760"/>
    <lineage>
        <taxon>Eukaryota</taxon>
        <taxon>Viridiplantae</taxon>
        <taxon>Streptophyta</taxon>
        <taxon>Embryophyta</taxon>
        <taxon>Tracheophyta</taxon>
        <taxon>Spermatophyta</taxon>
        <taxon>Magnoliopsida</taxon>
        <taxon>eudicotyledons</taxon>
        <taxon>Gunneridae</taxon>
        <taxon>Pentapetalae</taxon>
        <taxon>rosids</taxon>
        <taxon>Vitales</taxon>
        <taxon>Vitaceae</taxon>
        <taxon>Viteae</taxon>
        <taxon>Vitis</taxon>
    </lineage>
</organism>
<comment type="similarity">
    <text evidence="2">Belongs to the TRAFAC class myosin-kinesin ATPase superfamily. Kinesin family.</text>
</comment>
<gene>
    <name evidence="4" type="primary">KIN14S_10</name>
    <name evidence="4" type="ORF">CK203_039267</name>
</gene>
<feature type="domain" description="Kinesin motor" evidence="3">
    <location>
        <begin position="148"/>
        <end position="223"/>
    </location>
</feature>
<dbReference type="GO" id="GO:0007018">
    <property type="term" value="P:microtubule-based movement"/>
    <property type="evidence" value="ECO:0007669"/>
    <property type="project" value="InterPro"/>
</dbReference>
<comment type="caution">
    <text evidence="2">Lacks conserved residue(s) required for the propagation of feature annotation.</text>
</comment>
<comment type="caution">
    <text evidence="4">The sequence shown here is derived from an EMBL/GenBank/DDBJ whole genome shotgun (WGS) entry which is preliminary data.</text>
</comment>
<accession>A0A438HGN2</accession>
<evidence type="ECO:0000313" key="5">
    <source>
        <dbReference type="Proteomes" id="UP000288805"/>
    </source>
</evidence>
<dbReference type="InterPro" id="IPR036961">
    <property type="entry name" value="Kinesin_motor_dom_sf"/>
</dbReference>
<dbReference type="AlphaFoldDB" id="A0A438HGN2"/>
<dbReference type="InterPro" id="IPR027640">
    <property type="entry name" value="Kinesin-like_fam"/>
</dbReference>
<evidence type="ECO:0000256" key="1">
    <source>
        <dbReference type="ARBA" id="ARBA00023175"/>
    </source>
</evidence>
<name>A0A438HGN2_VITVI</name>
<evidence type="ECO:0000259" key="3">
    <source>
        <dbReference type="PROSITE" id="PS50067"/>
    </source>
</evidence>
<dbReference type="Proteomes" id="UP000288805">
    <property type="component" value="Unassembled WGS sequence"/>
</dbReference>
<dbReference type="Gene3D" id="3.40.850.10">
    <property type="entry name" value="Kinesin motor domain"/>
    <property type="match status" value="1"/>
</dbReference>
<dbReference type="InterPro" id="IPR027417">
    <property type="entry name" value="P-loop_NTPase"/>
</dbReference>
<evidence type="ECO:0000256" key="2">
    <source>
        <dbReference type="PROSITE-ProRule" id="PRU00283"/>
    </source>
</evidence>
<proteinExistence type="inferred from homology"/>
<reference evidence="4 5" key="1">
    <citation type="journal article" date="2018" name="PLoS Genet.">
        <title>Population sequencing reveals clonal diversity and ancestral inbreeding in the grapevine cultivar Chardonnay.</title>
        <authorList>
            <person name="Roach M.J."/>
            <person name="Johnson D.L."/>
            <person name="Bohlmann J."/>
            <person name="van Vuuren H.J."/>
            <person name="Jones S.J."/>
            <person name="Pretorius I.S."/>
            <person name="Schmidt S.A."/>
            <person name="Borneman A.R."/>
        </authorList>
    </citation>
    <scope>NUCLEOTIDE SEQUENCE [LARGE SCALE GENOMIC DNA]</scope>
    <source>
        <strain evidence="5">cv. Chardonnay</strain>
        <tissue evidence="4">Leaf</tissue>
    </source>
</reference>
<dbReference type="EMBL" id="QGNW01000225">
    <property type="protein sequence ID" value="RVW83631.1"/>
    <property type="molecule type" value="Genomic_DNA"/>
</dbReference>
<sequence>MKTFQEVFGFHILESITTGHARKLLPVMFLNRHAFVGVPKISHADKREFITNRGLFLAFSEEQSSPQVERGGRPFWRWGTFIFRGNLSAGRERNRERLPVYEKIDELSTDTRVRFEETLGRELASEEVLEEGLEQKRLYNEVIQLRGNNRVFYRCRPLNQAEMANGSTSIVDFEPSRKMGFKSFALILQRSNFKFDHVFRPGSDQEAVFGQTSPNCDFHAGWV</sequence>
<dbReference type="InterPro" id="IPR031852">
    <property type="entry name" value="Vik1/Cik1_MT-bd"/>
</dbReference>
<dbReference type="GO" id="GO:0005524">
    <property type="term" value="F:ATP binding"/>
    <property type="evidence" value="ECO:0007669"/>
    <property type="project" value="InterPro"/>
</dbReference>
<keyword evidence="1" id="KW-0505">Motor protein</keyword>
<dbReference type="GO" id="GO:0003777">
    <property type="term" value="F:microtubule motor activity"/>
    <property type="evidence" value="ECO:0007669"/>
    <property type="project" value="InterPro"/>
</dbReference>
<dbReference type="SUPFAM" id="SSF52540">
    <property type="entry name" value="P-loop containing nucleoside triphosphate hydrolases"/>
    <property type="match status" value="1"/>
</dbReference>
<protein>
    <submittedName>
        <fullName evidence="4">Kinesin-like protein KIN-14S</fullName>
    </submittedName>
</protein>
<dbReference type="PANTHER" id="PTHR47972:SF2">
    <property type="entry name" value="KINESIN-LIKE PROTEIN KIN-14S"/>
    <property type="match status" value="1"/>
</dbReference>
<dbReference type="InterPro" id="IPR001752">
    <property type="entry name" value="Kinesin_motor_dom"/>
</dbReference>
<dbReference type="Pfam" id="PF16796">
    <property type="entry name" value="Microtub_bd"/>
    <property type="match status" value="1"/>
</dbReference>
<dbReference type="GO" id="GO:0008017">
    <property type="term" value="F:microtubule binding"/>
    <property type="evidence" value="ECO:0007669"/>
    <property type="project" value="InterPro"/>
</dbReference>
<evidence type="ECO:0000313" key="4">
    <source>
        <dbReference type="EMBL" id="RVW83631.1"/>
    </source>
</evidence>
<dbReference type="PANTHER" id="PTHR47972">
    <property type="entry name" value="KINESIN-LIKE PROTEIN KLP-3"/>
    <property type="match status" value="1"/>
</dbReference>
<dbReference type="PROSITE" id="PS50067">
    <property type="entry name" value="KINESIN_MOTOR_2"/>
    <property type="match status" value="1"/>
</dbReference>